<keyword evidence="1 11" id="KW-0813">Transport</keyword>
<keyword evidence="10 11" id="KW-0472">Membrane</keyword>
<evidence type="ECO:0000256" key="8">
    <source>
        <dbReference type="ARBA" id="ARBA00022989"/>
    </source>
</evidence>
<dbReference type="PANTHER" id="PTHR30042">
    <property type="entry name" value="POTASSIUM-TRANSPORTING ATPASE C CHAIN"/>
    <property type="match status" value="1"/>
</dbReference>
<dbReference type="GO" id="GO:0005524">
    <property type="term" value="F:ATP binding"/>
    <property type="evidence" value="ECO:0007669"/>
    <property type="project" value="UniProtKB-UniRule"/>
</dbReference>
<evidence type="ECO:0000256" key="2">
    <source>
        <dbReference type="ARBA" id="ARBA00022475"/>
    </source>
</evidence>
<dbReference type="InterPro" id="IPR003820">
    <property type="entry name" value="KdpC"/>
</dbReference>
<gene>
    <name evidence="11" type="primary">kdpC</name>
    <name evidence="12" type="ORF">C7S10_04590</name>
</gene>
<dbReference type="Pfam" id="PF02669">
    <property type="entry name" value="KdpC"/>
    <property type="match status" value="1"/>
</dbReference>
<sequence>MHLIRHTLAGLRVLLLLTVLLGVAYPLAVTGLAQVTLDWRASGSLVTEAGAHTTSYDDAVGSALVGQDFAGAEWFHSRPSAAGDGYDPLATAGSNLGPTSPDLLATVEERRAAAATEEGVAPSAVPPDAVTASASGLDPHISPAWAAIQVARVARERGLDEEVVRRLVADHTQGRTFGVLGAPRVDVLGLNLALADLAGPGLED</sequence>
<dbReference type="GO" id="GO:0008556">
    <property type="term" value="F:P-type potassium transmembrane transporter activity"/>
    <property type="evidence" value="ECO:0007669"/>
    <property type="project" value="InterPro"/>
</dbReference>
<keyword evidence="8 11" id="KW-1133">Transmembrane helix</keyword>
<organism evidence="12 13">
    <name type="scientific">Nocardioides currus</name>
    <dbReference type="NCBI Taxonomy" id="2133958"/>
    <lineage>
        <taxon>Bacteria</taxon>
        <taxon>Bacillati</taxon>
        <taxon>Actinomycetota</taxon>
        <taxon>Actinomycetes</taxon>
        <taxon>Propionibacteriales</taxon>
        <taxon>Nocardioidaceae</taxon>
        <taxon>Nocardioides</taxon>
    </lineage>
</organism>
<keyword evidence="7 11" id="KW-0630">Potassium</keyword>
<evidence type="ECO:0000256" key="6">
    <source>
        <dbReference type="ARBA" id="ARBA00022840"/>
    </source>
</evidence>
<evidence type="ECO:0000256" key="1">
    <source>
        <dbReference type="ARBA" id="ARBA00022448"/>
    </source>
</evidence>
<evidence type="ECO:0000256" key="10">
    <source>
        <dbReference type="ARBA" id="ARBA00023136"/>
    </source>
</evidence>
<dbReference type="GO" id="GO:0005886">
    <property type="term" value="C:plasma membrane"/>
    <property type="evidence" value="ECO:0007669"/>
    <property type="project" value="UniProtKB-SubCell"/>
</dbReference>
<dbReference type="HAMAP" id="MF_00276">
    <property type="entry name" value="KdpC"/>
    <property type="match status" value="1"/>
</dbReference>
<evidence type="ECO:0000256" key="3">
    <source>
        <dbReference type="ARBA" id="ARBA00022538"/>
    </source>
</evidence>
<accession>A0A2R7Z2V0</accession>
<keyword evidence="9 11" id="KW-0406">Ion transport</keyword>
<comment type="function">
    <text evidence="11">Part of the high-affinity ATP-driven potassium transport (or Kdp) system, which catalyzes the hydrolysis of ATP coupled with the electrogenic transport of potassium into the cytoplasm. This subunit acts as a catalytic chaperone that increases the ATP-binding affinity of the ATP-hydrolyzing subunit KdpB by the formation of a transient KdpB/KdpC/ATP ternary complex.</text>
</comment>
<comment type="subunit">
    <text evidence="11">The system is composed of three essential subunits: KdpA, KdpB and KdpC.</text>
</comment>
<keyword evidence="4 11" id="KW-0812">Transmembrane</keyword>
<keyword evidence="13" id="KW-1185">Reference proteome</keyword>
<keyword evidence="6 11" id="KW-0067">ATP-binding</keyword>
<comment type="subcellular location">
    <subcellularLocation>
        <location evidence="11">Cell membrane</location>
        <topology evidence="11">Single-pass membrane protein</topology>
    </subcellularLocation>
</comment>
<dbReference type="RefSeq" id="WP_108343153.1">
    <property type="nucleotide sequence ID" value="NZ_PYXZ01000001.1"/>
</dbReference>
<protein>
    <recommendedName>
        <fullName evidence="11">Potassium-transporting ATPase KdpC subunit</fullName>
    </recommendedName>
    <alternativeName>
        <fullName evidence="11">ATP phosphohydrolase [potassium-transporting] C chain</fullName>
    </alternativeName>
    <alternativeName>
        <fullName evidence="11">Potassium-binding and translocating subunit C</fullName>
    </alternativeName>
    <alternativeName>
        <fullName evidence="11">Potassium-translocating ATPase C chain</fullName>
    </alternativeName>
</protein>
<reference evidence="12 13" key="1">
    <citation type="submission" date="2018-03" db="EMBL/GenBank/DDBJ databases">
        <authorList>
            <person name="Keele B.F."/>
        </authorList>
    </citation>
    <scope>NUCLEOTIDE SEQUENCE [LARGE SCALE GENOMIC DNA]</scope>
    <source>
        <strain evidence="12 13">IB-3</strain>
    </source>
</reference>
<dbReference type="NCBIfam" id="TIGR00681">
    <property type="entry name" value="kdpC"/>
    <property type="match status" value="1"/>
</dbReference>
<dbReference type="Proteomes" id="UP000244867">
    <property type="component" value="Unassembled WGS sequence"/>
</dbReference>
<evidence type="ECO:0000313" key="12">
    <source>
        <dbReference type="EMBL" id="PUA82967.1"/>
    </source>
</evidence>
<dbReference type="PANTHER" id="PTHR30042:SF2">
    <property type="entry name" value="POTASSIUM-TRANSPORTING ATPASE KDPC SUBUNIT"/>
    <property type="match status" value="1"/>
</dbReference>
<dbReference type="NCBIfam" id="NF001454">
    <property type="entry name" value="PRK00315.1"/>
    <property type="match status" value="1"/>
</dbReference>
<dbReference type="PIRSF" id="PIRSF001296">
    <property type="entry name" value="K_ATPase_KdpC"/>
    <property type="match status" value="1"/>
</dbReference>
<evidence type="ECO:0000313" key="13">
    <source>
        <dbReference type="Proteomes" id="UP000244867"/>
    </source>
</evidence>
<proteinExistence type="inferred from homology"/>
<keyword evidence="3 11" id="KW-0633">Potassium transport</keyword>
<keyword evidence="5 11" id="KW-0547">Nucleotide-binding</keyword>
<comment type="caution">
    <text evidence="12">The sequence shown here is derived from an EMBL/GenBank/DDBJ whole genome shotgun (WGS) entry which is preliminary data.</text>
</comment>
<evidence type="ECO:0000256" key="5">
    <source>
        <dbReference type="ARBA" id="ARBA00022741"/>
    </source>
</evidence>
<evidence type="ECO:0000256" key="7">
    <source>
        <dbReference type="ARBA" id="ARBA00022958"/>
    </source>
</evidence>
<evidence type="ECO:0000256" key="9">
    <source>
        <dbReference type="ARBA" id="ARBA00023065"/>
    </source>
</evidence>
<evidence type="ECO:0000256" key="4">
    <source>
        <dbReference type="ARBA" id="ARBA00022692"/>
    </source>
</evidence>
<name>A0A2R7Z2V0_9ACTN</name>
<comment type="similarity">
    <text evidence="11">Belongs to the KdpC family.</text>
</comment>
<dbReference type="OrthoDB" id="9788285at2"/>
<keyword evidence="2 11" id="KW-1003">Cell membrane</keyword>
<evidence type="ECO:0000256" key="11">
    <source>
        <dbReference type="HAMAP-Rule" id="MF_00276"/>
    </source>
</evidence>
<dbReference type="AlphaFoldDB" id="A0A2R7Z2V0"/>
<dbReference type="EMBL" id="PYXZ01000001">
    <property type="protein sequence ID" value="PUA82967.1"/>
    <property type="molecule type" value="Genomic_DNA"/>
</dbReference>